<feature type="domain" description="HTH crp-type" evidence="5">
    <location>
        <begin position="145"/>
        <end position="211"/>
    </location>
</feature>
<dbReference type="Gene3D" id="1.10.10.10">
    <property type="entry name" value="Winged helix-like DNA-binding domain superfamily/Winged helix DNA-binding domain"/>
    <property type="match status" value="1"/>
</dbReference>
<dbReference type="SUPFAM" id="SSF51206">
    <property type="entry name" value="cAMP-binding domain-like"/>
    <property type="match status" value="1"/>
</dbReference>
<evidence type="ECO:0000256" key="3">
    <source>
        <dbReference type="ARBA" id="ARBA00023163"/>
    </source>
</evidence>
<dbReference type="SUPFAM" id="SSF46785">
    <property type="entry name" value="Winged helix' DNA-binding domain"/>
    <property type="match status" value="1"/>
</dbReference>
<evidence type="ECO:0000256" key="1">
    <source>
        <dbReference type="ARBA" id="ARBA00023015"/>
    </source>
</evidence>
<evidence type="ECO:0000313" key="6">
    <source>
        <dbReference type="EMBL" id="PQJ16839.1"/>
    </source>
</evidence>
<dbReference type="InterPro" id="IPR000595">
    <property type="entry name" value="cNMP-bd_dom"/>
</dbReference>
<accession>A0A2S7TA63</accession>
<dbReference type="InterPro" id="IPR018490">
    <property type="entry name" value="cNMP-bd_dom_sf"/>
</dbReference>
<dbReference type="RefSeq" id="WP_105002487.1">
    <property type="nucleotide sequence ID" value="NZ_MQVX01000001.1"/>
</dbReference>
<gene>
    <name evidence="6" type="ORF">BST99_09820</name>
</gene>
<dbReference type="PROSITE" id="PS50042">
    <property type="entry name" value="CNMP_BINDING_3"/>
    <property type="match status" value="1"/>
</dbReference>
<evidence type="ECO:0000259" key="5">
    <source>
        <dbReference type="PROSITE" id="PS51063"/>
    </source>
</evidence>
<evidence type="ECO:0000313" key="7">
    <source>
        <dbReference type="Proteomes" id="UP000239366"/>
    </source>
</evidence>
<dbReference type="InterPro" id="IPR014710">
    <property type="entry name" value="RmlC-like_jellyroll"/>
</dbReference>
<name>A0A2S7TA63_9FLAO</name>
<dbReference type="Proteomes" id="UP000239366">
    <property type="component" value="Unassembled WGS sequence"/>
</dbReference>
<dbReference type="Pfam" id="PF00027">
    <property type="entry name" value="cNMP_binding"/>
    <property type="match status" value="1"/>
</dbReference>
<sequence>MSKEIGSIYGAHLEKALLEEIIQVGTFREVSAGTTLVDIGHYVKGMPLLISGAIKILREDKNGDELLLYYIEQGETCSMTINCCLGQKQSEIRAIAETDIRLVMVPIIKMEEWTTKYRSWRQFIFNSYHERLSEVLQTLDSVAFNSMDQRLMAYLKKKSEVNNDRHLYNTHQEIAYDLHSSRVVISRLLKKLEQMGHIALHRNHIEIINLESDSN</sequence>
<evidence type="ECO:0000256" key="2">
    <source>
        <dbReference type="ARBA" id="ARBA00023125"/>
    </source>
</evidence>
<dbReference type="Gene3D" id="2.60.120.10">
    <property type="entry name" value="Jelly Rolls"/>
    <property type="match status" value="1"/>
</dbReference>
<dbReference type="Pfam" id="PF13545">
    <property type="entry name" value="HTH_Crp_2"/>
    <property type="match status" value="1"/>
</dbReference>
<comment type="caution">
    <text evidence="6">The sequence shown here is derived from an EMBL/GenBank/DDBJ whole genome shotgun (WGS) entry which is preliminary data.</text>
</comment>
<dbReference type="InterPro" id="IPR036388">
    <property type="entry name" value="WH-like_DNA-bd_sf"/>
</dbReference>
<keyword evidence="2" id="KW-0238">DNA-binding</keyword>
<dbReference type="InterPro" id="IPR012318">
    <property type="entry name" value="HTH_CRP"/>
</dbReference>
<reference evidence="7" key="1">
    <citation type="submission" date="2016-11" db="EMBL/GenBank/DDBJ databases">
        <title>Trade-off between light-utilization and light-protection in marine flavobacteria.</title>
        <authorList>
            <person name="Kumagai Y."/>
            <person name="Yoshizawa S."/>
            <person name="Kogure K."/>
        </authorList>
    </citation>
    <scope>NUCLEOTIDE SEQUENCE [LARGE SCALE GENOMIC DNA]</scope>
    <source>
        <strain evidence="7">SG-18</strain>
    </source>
</reference>
<dbReference type="OrthoDB" id="9776746at2"/>
<keyword evidence="7" id="KW-1185">Reference proteome</keyword>
<proteinExistence type="predicted"/>
<dbReference type="PROSITE" id="PS51063">
    <property type="entry name" value="HTH_CRP_2"/>
    <property type="match status" value="1"/>
</dbReference>
<dbReference type="InterPro" id="IPR036390">
    <property type="entry name" value="WH_DNA-bd_sf"/>
</dbReference>
<evidence type="ECO:0000259" key="4">
    <source>
        <dbReference type="PROSITE" id="PS50042"/>
    </source>
</evidence>
<dbReference type="AlphaFoldDB" id="A0A2S7TA63"/>
<keyword evidence="1" id="KW-0805">Transcription regulation</keyword>
<dbReference type="GO" id="GO:0006355">
    <property type="term" value="P:regulation of DNA-templated transcription"/>
    <property type="evidence" value="ECO:0007669"/>
    <property type="project" value="InterPro"/>
</dbReference>
<keyword evidence="3" id="KW-0804">Transcription</keyword>
<feature type="domain" description="Cyclic nucleotide-binding" evidence="4">
    <location>
        <begin position="9"/>
        <end position="76"/>
    </location>
</feature>
<dbReference type="EMBL" id="MQVX01000001">
    <property type="protein sequence ID" value="PQJ16839.1"/>
    <property type="molecule type" value="Genomic_DNA"/>
</dbReference>
<organism evidence="6 7">
    <name type="scientific">Aureicoccus marinus</name>
    <dbReference type="NCBI Taxonomy" id="754435"/>
    <lineage>
        <taxon>Bacteria</taxon>
        <taxon>Pseudomonadati</taxon>
        <taxon>Bacteroidota</taxon>
        <taxon>Flavobacteriia</taxon>
        <taxon>Flavobacteriales</taxon>
        <taxon>Flavobacteriaceae</taxon>
        <taxon>Aureicoccus</taxon>
    </lineage>
</organism>
<dbReference type="GO" id="GO:0003677">
    <property type="term" value="F:DNA binding"/>
    <property type="evidence" value="ECO:0007669"/>
    <property type="project" value="UniProtKB-KW"/>
</dbReference>
<protein>
    <submittedName>
        <fullName evidence="6">Crp/Fnr family transcriptional regulator</fullName>
    </submittedName>
</protein>